<sequence>MDLRSSALRRRKHKKESRALTSSFLLSPLFPLRKGEKWRTRTPPLSLGVSVAELVPLSQHKDSDSPLFLFFPVSNPISFHQATQVRVDSGIPSDRPNHLFEGRCRMRGCERRARSIDDEKETSLLFPRLHKRKPTLPSLGMGGRVHFLVFDAPRLQVLFLTSPSEVLPAQTLSSHR</sequence>
<dbReference type="Proteomes" id="UP000245626">
    <property type="component" value="Unassembled WGS sequence"/>
</dbReference>
<protein>
    <submittedName>
        <fullName evidence="1">Uncharacterized protein</fullName>
    </submittedName>
</protein>
<organism evidence="1 2">
    <name type="scientific">Violaceomyces palustris</name>
    <dbReference type="NCBI Taxonomy" id="1673888"/>
    <lineage>
        <taxon>Eukaryota</taxon>
        <taxon>Fungi</taxon>
        <taxon>Dikarya</taxon>
        <taxon>Basidiomycota</taxon>
        <taxon>Ustilaginomycotina</taxon>
        <taxon>Ustilaginomycetes</taxon>
        <taxon>Violaceomycetales</taxon>
        <taxon>Violaceomycetaceae</taxon>
        <taxon>Violaceomyces</taxon>
    </lineage>
</organism>
<evidence type="ECO:0000313" key="1">
    <source>
        <dbReference type="EMBL" id="PWN50810.1"/>
    </source>
</evidence>
<proteinExistence type="predicted"/>
<keyword evidence="2" id="KW-1185">Reference proteome</keyword>
<reference evidence="1 2" key="1">
    <citation type="journal article" date="2018" name="Mol. Biol. Evol.">
        <title>Broad Genomic Sampling Reveals a Smut Pathogenic Ancestry of the Fungal Clade Ustilaginomycotina.</title>
        <authorList>
            <person name="Kijpornyongpan T."/>
            <person name="Mondo S.J."/>
            <person name="Barry K."/>
            <person name="Sandor L."/>
            <person name="Lee J."/>
            <person name="Lipzen A."/>
            <person name="Pangilinan J."/>
            <person name="LaButti K."/>
            <person name="Hainaut M."/>
            <person name="Henrissat B."/>
            <person name="Grigoriev I.V."/>
            <person name="Spatafora J.W."/>
            <person name="Aime M.C."/>
        </authorList>
    </citation>
    <scope>NUCLEOTIDE SEQUENCE [LARGE SCALE GENOMIC DNA]</scope>
    <source>
        <strain evidence="1 2">SA 807</strain>
    </source>
</reference>
<name>A0ACD0NY90_9BASI</name>
<dbReference type="EMBL" id="KZ819895">
    <property type="protein sequence ID" value="PWN50810.1"/>
    <property type="molecule type" value="Genomic_DNA"/>
</dbReference>
<accession>A0ACD0NY90</accession>
<gene>
    <name evidence="1" type="ORF">IE53DRAFT_77911</name>
</gene>
<evidence type="ECO:0000313" key="2">
    <source>
        <dbReference type="Proteomes" id="UP000245626"/>
    </source>
</evidence>